<gene>
    <name evidence="9" type="primary">25500240</name>
    <name evidence="7" type="ordered locus">MTR_8g010540</name>
    <name evidence="8" type="ORF">MtrunA17_Chr8g0337951</name>
</gene>
<dbReference type="HOGENOM" id="CLU_039886_3_1_1"/>
<evidence type="ECO:0000313" key="8">
    <source>
        <dbReference type="EMBL" id="RHN38886.1"/>
    </source>
</evidence>
<reference evidence="7 10" key="2">
    <citation type="journal article" date="2014" name="BMC Genomics">
        <title>An improved genome release (version Mt4.0) for the model legume Medicago truncatula.</title>
        <authorList>
            <person name="Tang H."/>
            <person name="Krishnakumar V."/>
            <person name="Bidwell S."/>
            <person name="Rosen B."/>
            <person name="Chan A."/>
            <person name="Zhou S."/>
            <person name="Gentzbittel L."/>
            <person name="Childs K.L."/>
            <person name="Yandell M."/>
            <person name="Gundlach H."/>
            <person name="Mayer K.F."/>
            <person name="Schwartz D.C."/>
            <person name="Town C.D."/>
        </authorList>
    </citation>
    <scope>GENOME REANNOTATION</scope>
    <source>
        <strain evidence="7">A17</strain>
        <strain evidence="9 10">cv. Jemalong A17</strain>
    </source>
</reference>
<dbReference type="InterPro" id="IPR006121">
    <property type="entry name" value="HMA_dom"/>
</dbReference>
<evidence type="ECO:0000256" key="5">
    <source>
        <dbReference type="SAM" id="MobiDB-lite"/>
    </source>
</evidence>
<dbReference type="Gene3D" id="3.30.70.100">
    <property type="match status" value="2"/>
</dbReference>
<dbReference type="OMA" id="LHCPQCA"/>
<dbReference type="Pfam" id="PF00403">
    <property type="entry name" value="HMA"/>
    <property type="match status" value="2"/>
</dbReference>
<reference evidence="9" key="3">
    <citation type="submission" date="2015-04" db="UniProtKB">
        <authorList>
            <consortium name="EnsemblPlants"/>
        </authorList>
    </citation>
    <scope>IDENTIFICATION</scope>
    <source>
        <strain evidence="9">cv. Jemalong A17</strain>
    </source>
</reference>
<feature type="region of interest" description="Disordered" evidence="5">
    <location>
        <begin position="190"/>
        <end position="234"/>
    </location>
</feature>
<dbReference type="eggNOG" id="KOG1603">
    <property type="taxonomic scope" value="Eukaryota"/>
</dbReference>
<evidence type="ECO:0000313" key="10">
    <source>
        <dbReference type="Proteomes" id="UP000002051"/>
    </source>
</evidence>
<reference evidence="8" key="4">
    <citation type="journal article" date="2018" name="Nat. Plants">
        <title>Whole-genome landscape of Medicago truncatula symbiotic genes.</title>
        <authorList>
            <person name="Pecrix Y."/>
            <person name="Gamas P."/>
            <person name="Carrere S."/>
        </authorList>
    </citation>
    <scope>NUCLEOTIDE SEQUENCE</scope>
    <source>
        <tissue evidence="8">Leaves</tissue>
    </source>
</reference>
<organism evidence="7 10">
    <name type="scientific">Medicago truncatula</name>
    <name type="common">Barrel medic</name>
    <name type="synonym">Medicago tribuloides</name>
    <dbReference type="NCBI Taxonomy" id="3880"/>
    <lineage>
        <taxon>Eukaryota</taxon>
        <taxon>Viridiplantae</taxon>
        <taxon>Streptophyta</taxon>
        <taxon>Embryophyta</taxon>
        <taxon>Tracheophyta</taxon>
        <taxon>Spermatophyta</taxon>
        <taxon>Magnoliopsida</taxon>
        <taxon>eudicotyledons</taxon>
        <taxon>Gunneridae</taxon>
        <taxon>Pentapetalae</taxon>
        <taxon>rosids</taxon>
        <taxon>fabids</taxon>
        <taxon>Fabales</taxon>
        <taxon>Fabaceae</taxon>
        <taxon>Papilionoideae</taxon>
        <taxon>50 kb inversion clade</taxon>
        <taxon>NPAAA clade</taxon>
        <taxon>Hologalegina</taxon>
        <taxon>IRL clade</taxon>
        <taxon>Trifolieae</taxon>
        <taxon>Medicago</taxon>
    </lineage>
</organism>
<dbReference type="EMBL" id="PSQE01000008">
    <property type="protein sequence ID" value="RHN38886.1"/>
    <property type="molecule type" value="Genomic_DNA"/>
</dbReference>
<evidence type="ECO:0000256" key="3">
    <source>
        <dbReference type="ARBA" id="ARBA00023289"/>
    </source>
</evidence>
<dbReference type="AlphaFoldDB" id="G7ZWQ0"/>
<dbReference type="OrthoDB" id="688249at2759"/>
<sequence length="265" mass="30443">MTGGKEEKKDEKGKDSKNEEKKKDDIELITAIYKLNLHCQECGNKIKKHLLTTQGVQAVEMNIEKGEIKAKGKLDPLKILKLIEKKSNNKVELISPKVKPKEIIITDKKPKETKDPIVRTITVKVHMHCDKCEADLKRRLIKHKGIFNVKTDKKAQSLIVEGTIEVEKLTSFLKKRVHKNAEVISIKEHKREEKKEKGKEEEEKKEKGKEEEKKDKGKVIEIHHGGGDTRDEIKIKDNNNVPYIIHYVYAPQLFSDENPNSCSIS</sequence>
<evidence type="ECO:0000259" key="6">
    <source>
        <dbReference type="PROSITE" id="PS50846"/>
    </source>
</evidence>
<dbReference type="SUPFAM" id="SSF55008">
    <property type="entry name" value="HMA, heavy metal-associated domain"/>
    <property type="match status" value="2"/>
</dbReference>
<keyword evidence="1" id="KW-0488">Methylation</keyword>
<keyword evidence="10" id="KW-1185">Reference proteome</keyword>
<proteinExistence type="inferred from homology"/>
<dbReference type="KEGG" id="mtr:25500240"/>
<evidence type="ECO:0000313" key="7">
    <source>
        <dbReference type="EMBL" id="KEH18069.1"/>
    </source>
</evidence>
<evidence type="ECO:0000256" key="4">
    <source>
        <dbReference type="ARBA" id="ARBA00024045"/>
    </source>
</evidence>
<dbReference type="SMR" id="G7ZWQ0"/>
<feature type="domain" description="HMA" evidence="6">
    <location>
        <begin position="28"/>
        <end position="91"/>
    </location>
</feature>
<dbReference type="Proteomes" id="UP000265566">
    <property type="component" value="Chromosome 8"/>
</dbReference>
<comment type="similarity">
    <text evidence="4">Belongs to the HIPP family.</text>
</comment>
<dbReference type="GO" id="GO:0046872">
    <property type="term" value="F:metal ion binding"/>
    <property type="evidence" value="ECO:0007669"/>
    <property type="project" value="UniProtKB-KW"/>
</dbReference>
<dbReference type="InterPro" id="IPR036163">
    <property type="entry name" value="HMA_dom_sf"/>
</dbReference>
<keyword evidence="2" id="KW-0479">Metal-binding</keyword>
<keyword evidence="3" id="KW-0636">Prenylation</keyword>
<dbReference type="PANTHER" id="PTHR46195">
    <property type="entry name" value="HEAVY METAL-ASSOCIATED ISOPRENYLATED PLANT PROTEIN 7"/>
    <property type="match status" value="1"/>
</dbReference>
<dbReference type="Proteomes" id="UP000002051">
    <property type="component" value="Chromosome 8"/>
</dbReference>
<name>G7ZWQ0_MEDTR</name>
<evidence type="ECO:0000256" key="1">
    <source>
        <dbReference type="ARBA" id="ARBA00022481"/>
    </source>
</evidence>
<feature type="region of interest" description="Disordered" evidence="5">
    <location>
        <begin position="1"/>
        <end position="21"/>
    </location>
</feature>
<evidence type="ECO:0000313" key="9">
    <source>
        <dbReference type="EnsemblPlants" id="KEH18069"/>
    </source>
</evidence>
<dbReference type="PROSITE" id="PS50846">
    <property type="entry name" value="HMA_2"/>
    <property type="match status" value="2"/>
</dbReference>
<dbReference type="Gramene" id="rna44861">
    <property type="protein sequence ID" value="RHN38886.1"/>
    <property type="gene ID" value="gene44861"/>
</dbReference>
<dbReference type="STRING" id="3880.G7ZWQ0"/>
<reference evidence="7 10" key="1">
    <citation type="journal article" date="2011" name="Nature">
        <title>The Medicago genome provides insight into the evolution of rhizobial symbioses.</title>
        <authorList>
            <person name="Young N.D."/>
            <person name="Debelle F."/>
            <person name="Oldroyd G.E."/>
            <person name="Geurts R."/>
            <person name="Cannon S.B."/>
            <person name="Udvardi M.K."/>
            <person name="Benedito V.A."/>
            <person name="Mayer K.F."/>
            <person name="Gouzy J."/>
            <person name="Schoof H."/>
            <person name="Van de Peer Y."/>
            <person name="Proost S."/>
            <person name="Cook D.R."/>
            <person name="Meyers B.C."/>
            <person name="Spannagl M."/>
            <person name="Cheung F."/>
            <person name="De Mita S."/>
            <person name="Krishnakumar V."/>
            <person name="Gundlach H."/>
            <person name="Zhou S."/>
            <person name="Mudge J."/>
            <person name="Bharti A.K."/>
            <person name="Murray J.D."/>
            <person name="Naoumkina M.A."/>
            <person name="Rosen B."/>
            <person name="Silverstein K.A."/>
            <person name="Tang H."/>
            <person name="Rombauts S."/>
            <person name="Zhao P.X."/>
            <person name="Zhou P."/>
            <person name="Barbe V."/>
            <person name="Bardou P."/>
            <person name="Bechner M."/>
            <person name="Bellec A."/>
            <person name="Berger A."/>
            <person name="Berges H."/>
            <person name="Bidwell S."/>
            <person name="Bisseling T."/>
            <person name="Choisne N."/>
            <person name="Couloux A."/>
            <person name="Denny R."/>
            <person name="Deshpande S."/>
            <person name="Dai X."/>
            <person name="Doyle J.J."/>
            <person name="Dudez A.M."/>
            <person name="Farmer A.D."/>
            <person name="Fouteau S."/>
            <person name="Franken C."/>
            <person name="Gibelin C."/>
            <person name="Gish J."/>
            <person name="Goldstein S."/>
            <person name="Gonzalez A.J."/>
            <person name="Green P.J."/>
            <person name="Hallab A."/>
            <person name="Hartog M."/>
            <person name="Hua A."/>
            <person name="Humphray S.J."/>
            <person name="Jeong D.H."/>
            <person name="Jing Y."/>
            <person name="Jocker A."/>
            <person name="Kenton S.M."/>
            <person name="Kim D.J."/>
            <person name="Klee K."/>
            <person name="Lai H."/>
            <person name="Lang C."/>
            <person name="Lin S."/>
            <person name="Macmil S.L."/>
            <person name="Magdelenat G."/>
            <person name="Matthews L."/>
            <person name="McCorrison J."/>
            <person name="Monaghan E.L."/>
            <person name="Mun J.H."/>
            <person name="Najar F.Z."/>
            <person name="Nicholson C."/>
            <person name="Noirot C."/>
            <person name="O'Bleness M."/>
            <person name="Paule C.R."/>
            <person name="Poulain J."/>
            <person name="Prion F."/>
            <person name="Qin B."/>
            <person name="Qu C."/>
            <person name="Retzel E.F."/>
            <person name="Riddle C."/>
            <person name="Sallet E."/>
            <person name="Samain S."/>
            <person name="Samson N."/>
            <person name="Sanders I."/>
            <person name="Saurat O."/>
            <person name="Scarpelli C."/>
            <person name="Schiex T."/>
            <person name="Segurens B."/>
            <person name="Severin A.J."/>
            <person name="Sherrier D.J."/>
            <person name="Shi R."/>
            <person name="Sims S."/>
            <person name="Singer S.R."/>
            <person name="Sinharoy S."/>
            <person name="Sterck L."/>
            <person name="Viollet A."/>
            <person name="Wang B.B."/>
            <person name="Wang K."/>
            <person name="Wang M."/>
            <person name="Wang X."/>
            <person name="Warfsmann J."/>
            <person name="Weissenbach J."/>
            <person name="White D.D."/>
            <person name="White J.D."/>
            <person name="Wiley G.B."/>
            <person name="Wincker P."/>
            <person name="Xing Y."/>
            <person name="Yang L."/>
            <person name="Yao Z."/>
            <person name="Ying F."/>
            <person name="Zhai J."/>
            <person name="Zhou L."/>
            <person name="Zuber A."/>
            <person name="Denarie J."/>
            <person name="Dixon R.A."/>
            <person name="May G.D."/>
            <person name="Schwartz D.C."/>
            <person name="Rogers J."/>
            <person name="Quetier F."/>
            <person name="Town C.D."/>
            <person name="Roe B.A."/>
        </authorList>
    </citation>
    <scope>NUCLEOTIDE SEQUENCE [LARGE SCALE GENOMIC DNA]</scope>
    <source>
        <strain evidence="7">A17</strain>
        <strain evidence="9 10">cv. Jemalong A17</strain>
    </source>
</reference>
<accession>G7ZWQ0</accession>
<protein>
    <submittedName>
        <fullName evidence="7">Heavy metal transport/detoxification superfamily protein</fullName>
    </submittedName>
    <submittedName>
        <fullName evidence="8">Putative heavy metal-associated domain, HMA</fullName>
    </submittedName>
</protein>
<dbReference type="InterPro" id="IPR044577">
    <property type="entry name" value="HIPP4/7/8/17/18/19"/>
</dbReference>
<dbReference type="PaxDb" id="3880-AES83638"/>
<feature type="domain" description="HMA" evidence="6">
    <location>
        <begin position="118"/>
        <end position="185"/>
    </location>
</feature>
<evidence type="ECO:0000256" key="2">
    <source>
        <dbReference type="ARBA" id="ARBA00022723"/>
    </source>
</evidence>
<dbReference type="CDD" id="cd00371">
    <property type="entry name" value="HMA"/>
    <property type="match status" value="2"/>
</dbReference>
<keyword evidence="3" id="KW-0449">Lipoprotein</keyword>
<dbReference type="PANTHER" id="PTHR46195:SF12">
    <property type="entry name" value="HEAVY METAL-ASSOCIATED ISOPRENYLATED PLANT PROTEIN 4"/>
    <property type="match status" value="1"/>
</dbReference>
<dbReference type="EnsemblPlants" id="KEH18069">
    <property type="protein sequence ID" value="KEH18069"/>
    <property type="gene ID" value="MTR_8g010540"/>
</dbReference>
<dbReference type="EMBL" id="CM001224">
    <property type="protein sequence ID" value="KEH18069.1"/>
    <property type="molecule type" value="Genomic_DNA"/>
</dbReference>